<reference evidence="2" key="1">
    <citation type="submission" date="2016-10" db="EMBL/GenBank/DDBJ databases">
        <authorList>
            <person name="Varghese N."/>
            <person name="Submissions S."/>
        </authorList>
    </citation>
    <scope>NUCLEOTIDE SEQUENCE [LARGE SCALE GENOMIC DNA]</scope>
    <source>
        <strain evidence="2">DSM 18733</strain>
    </source>
</reference>
<dbReference type="Proteomes" id="UP000199421">
    <property type="component" value="Unassembled WGS sequence"/>
</dbReference>
<dbReference type="EMBL" id="FOAF01000001">
    <property type="protein sequence ID" value="SEK94045.1"/>
    <property type="molecule type" value="Genomic_DNA"/>
</dbReference>
<gene>
    <name evidence="1" type="ORF">SAMN05661044_01557</name>
</gene>
<name>A0A1H7L6I4_OLID1</name>
<organism evidence="1 2">
    <name type="scientific">Olivibacter domesticus</name>
    <name type="common">Pseudosphingobacterium domesticum</name>
    <dbReference type="NCBI Taxonomy" id="407022"/>
    <lineage>
        <taxon>Bacteria</taxon>
        <taxon>Pseudomonadati</taxon>
        <taxon>Bacteroidota</taxon>
        <taxon>Sphingobacteriia</taxon>
        <taxon>Sphingobacteriales</taxon>
        <taxon>Sphingobacteriaceae</taxon>
        <taxon>Olivibacter</taxon>
    </lineage>
</organism>
<sequence>MSASLNNLITYKTYTFHTIPIQVVFEEGIIRITNDLQLWIFYDQHIIERTVWLVNRIKQDYNEFFGKPLAISNRSLGLEIWGHLYYEVFILRFSKLFRLDIRSRRMKNLLKPAQIIDCGESDKDSNRRLWNLLAPLFSFIGKLLPLNISKIGLKD</sequence>
<dbReference type="AlphaFoldDB" id="A0A1H7L6I4"/>
<evidence type="ECO:0000313" key="2">
    <source>
        <dbReference type="Proteomes" id="UP000199421"/>
    </source>
</evidence>
<dbReference type="STRING" id="407022.SAMN05661044_01557"/>
<keyword evidence="2" id="KW-1185">Reference proteome</keyword>
<accession>A0A1H7L6I4</accession>
<evidence type="ECO:0000313" key="1">
    <source>
        <dbReference type="EMBL" id="SEK94045.1"/>
    </source>
</evidence>
<protein>
    <submittedName>
        <fullName evidence="1">Uncharacterized protein</fullName>
    </submittedName>
</protein>
<proteinExistence type="predicted"/>